<dbReference type="SUPFAM" id="SSF51905">
    <property type="entry name" value="FAD/NAD(P)-binding domain"/>
    <property type="match status" value="1"/>
</dbReference>
<dbReference type="Gene3D" id="3.50.50.60">
    <property type="entry name" value="FAD/NAD(P)-binding domain"/>
    <property type="match status" value="2"/>
</dbReference>
<feature type="domain" description="FAD/NAD(P)-binding" evidence="7">
    <location>
        <begin position="180"/>
        <end position="245"/>
    </location>
</feature>
<keyword evidence="4" id="KW-0274">FAD</keyword>
<dbReference type="Proteomes" id="UP000321353">
    <property type="component" value="Chromosome"/>
</dbReference>
<accession>A0A5B9MKL5</accession>
<dbReference type="InterPro" id="IPR036188">
    <property type="entry name" value="FAD/NAD-bd_sf"/>
</dbReference>
<keyword evidence="5 8" id="KW-0560">Oxidoreductase</keyword>
<evidence type="ECO:0000256" key="2">
    <source>
        <dbReference type="ARBA" id="ARBA00007532"/>
    </source>
</evidence>
<comment type="cofactor">
    <cofactor evidence="1">
        <name>FAD</name>
        <dbReference type="ChEBI" id="CHEBI:57692"/>
    </cofactor>
</comment>
<feature type="domain" description="Pyridine nucleotide-disulphide oxidoreductase dimerisation" evidence="6">
    <location>
        <begin position="267"/>
        <end position="371"/>
    </location>
</feature>
<feature type="domain" description="FAD/NAD(P)-binding" evidence="7">
    <location>
        <begin position="24"/>
        <end position="165"/>
    </location>
</feature>
<organism evidence="8 9">
    <name type="scientific">Stieleria maiorica</name>
    <dbReference type="NCBI Taxonomy" id="2795974"/>
    <lineage>
        <taxon>Bacteria</taxon>
        <taxon>Pseudomonadati</taxon>
        <taxon>Planctomycetota</taxon>
        <taxon>Planctomycetia</taxon>
        <taxon>Pirellulales</taxon>
        <taxon>Pirellulaceae</taxon>
        <taxon>Stieleria</taxon>
    </lineage>
</organism>
<sequence length="393" mass="42512">MTDSAIPATDIHNLGSSMRKEHYHNVVIGSGEAGKFLAWTLARQNQSTIVVERSALGGACPNVACLPSKNVIHSAKVASLLRRGEEFGISTDSISVDMRGVVRRKQGMIDGLADLHIERFNTSGAEVVVGEGRFVEDRTIAVELRSGGTRLLRGERVFIATGTRAQVRIAFRIGDEPKTEMITATDLLVAAGRTPNTDRLDASKGGIELDAAGFIRVNDRLETTAREVWALGEVAGSPKFTHVSYDDFRVVRDNLAGGNRTTTNRLIPSVMFTDPELARVGLNETEAKRQGIAFRVAKIPMAAVLRSRTLSETRGFVKALVGDDDRLLGFTAFGVEASEMLAAVQTAMLAPVPYTLLTDAIFAHPTTAEGLGVLLSERPKYEPIVVRDDQVTV</sequence>
<dbReference type="InterPro" id="IPR016156">
    <property type="entry name" value="FAD/NAD-linked_Rdtase_dimer_sf"/>
</dbReference>
<dbReference type="EC" id="1.8.1.4" evidence="8"/>
<dbReference type="KEGG" id="smam:Mal15_58580"/>
<dbReference type="FunFam" id="3.30.390.30:FF:000001">
    <property type="entry name" value="Dihydrolipoyl dehydrogenase"/>
    <property type="match status" value="1"/>
</dbReference>
<dbReference type="PRINTS" id="PR00411">
    <property type="entry name" value="PNDRDTASEI"/>
</dbReference>
<dbReference type="PANTHER" id="PTHR43014:SF2">
    <property type="entry name" value="MERCURIC REDUCTASE"/>
    <property type="match status" value="1"/>
</dbReference>
<dbReference type="Pfam" id="PF02852">
    <property type="entry name" value="Pyr_redox_dim"/>
    <property type="match status" value="1"/>
</dbReference>
<dbReference type="RefSeq" id="WP_199773753.1">
    <property type="nucleotide sequence ID" value="NZ_CP036264.1"/>
</dbReference>
<evidence type="ECO:0000256" key="4">
    <source>
        <dbReference type="ARBA" id="ARBA00022827"/>
    </source>
</evidence>
<evidence type="ECO:0000259" key="7">
    <source>
        <dbReference type="Pfam" id="PF07992"/>
    </source>
</evidence>
<dbReference type="GO" id="GO:0003955">
    <property type="term" value="F:NAD(P)H dehydrogenase (quinone) activity"/>
    <property type="evidence" value="ECO:0007669"/>
    <property type="project" value="TreeGrafter"/>
</dbReference>
<dbReference type="SUPFAM" id="SSF55424">
    <property type="entry name" value="FAD/NAD-linked reductases, dimerisation (C-terminal) domain"/>
    <property type="match status" value="1"/>
</dbReference>
<dbReference type="Pfam" id="PF07992">
    <property type="entry name" value="Pyr_redox_2"/>
    <property type="match status" value="2"/>
</dbReference>
<dbReference type="EMBL" id="CP036264">
    <property type="protein sequence ID" value="QEG01779.1"/>
    <property type="molecule type" value="Genomic_DNA"/>
</dbReference>
<dbReference type="InterPro" id="IPR004099">
    <property type="entry name" value="Pyr_nucl-diS_OxRdtase_dimer"/>
</dbReference>
<dbReference type="GO" id="GO:0050660">
    <property type="term" value="F:flavin adenine dinucleotide binding"/>
    <property type="evidence" value="ECO:0007669"/>
    <property type="project" value="TreeGrafter"/>
</dbReference>
<name>A0A5B9MKL5_9BACT</name>
<evidence type="ECO:0000256" key="3">
    <source>
        <dbReference type="ARBA" id="ARBA00022630"/>
    </source>
</evidence>
<reference evidence="8 9" key="1">
    <citation type="submission" date="2019-02" db="EMBL/GenBank/DDBJ databases">
        <title>Planctomycetal bacteria perform biofilm scaping via a novel small molecule.</title>
        <authorList>
            <person name="Jeske O."/>
            <person name="Boedeker C."/>
            <person name="Wiegand S."/>
            <person name="Breitling P."/>
            <person name="Kallscheuer N."/>
            <person name="Jogler M."/>
            <person name="Rohde M."/>
            <person name="Petersen J."/>
            <person name="Medema M.H."/>
            <person name="Surup F."/>
            <person name="Jogler C."/>
        </authorList>
    </citation>
    <scope>NUCLEOTIDE SEQUENCE [LARGE SCALE GENOMIC DNA]</scope>
    <source>
        <strain evidence="8 9">Mal15</strain>
    </source>
</reference>
<comment type="similarity">
    <text evidence="2">Belongs to the class-I pyridine nucleotide-disulfide oxidoreductase family.</text>
</comment>
<dbReference type="InterPro" id="IPR023753">
    <property type="entry name" value="FAD/NAD-binding_dom"/>
</dbReference>
<dbReference type="GO" id="GO:0004148">
    <property type="term" value="F:dihydrolipoyl dehydrogenase (NADH) activity"/>
    <property type="evidence" value="ECO:0007669"/>
    <property type="project" value="UniProtKB-EC"/>
</dbReference>
<evidence type="ECO:0000256" key="1">
    <source>
        <dbReference type="ARBA" id="ARBA00001974"/>
    </source>
</evidence>
<dbReference type="PANTHER" id="PTHR43014">
    <property type="entry name" value="MERCURIC REDUCTASE"/>
    <property type="match status" value="1"/>
</dbReference>
<evidence type="ECO:0000313" key="8">
    <source>
        <dbReference type="EMBL" id="QEG01779.1"/>
    </source>
</evidence>
<evidence type="ECO:0000256" key="5">
    <source>
        <dbReference type="ARBA" id="ARBA00023002"/>
    </source>
</evidence>
<evidence type="ECO:0000259" key="6">
    <source>
        <dbReference type="Pfam" id="PF02852"/>
    </source>
</evidence>
<dbReference type="PRINTS" id="PR00368">
    <property type="entry name" value="FADPNR"/>
</dbReference>
<dbReference type="AlphaFoldDB" id="A0A5B9MKL5"/>
<dbReference type="Gene3D" id="3.30.390.30">
    <property type="match status" value="1"/>
</dbReference>
<proteinExistence type="inferred from homology"/>
<evidence type="ECO:0000313" key="9">
    <source>
        <dbReference type="Proteomes" id="UP000321353"/>
    </source>
</evidence>
<gene>
    <name evidence="8" type="primary">lpd_2</name>
    <name evidence="8" type="ORF">Mal15_58580</name>
</gene>
<protein>
    <submittedName>
        <fullName evidence="8">Dihydrolipoyl dehydrogenase</fullName>
        <ecNumber evidence="8">1.8.1.4</ecNumber>
    </submittedName>
</protein>
<keyword evidence="9" id="KW-1185">Reference proteome</keyword>
<keyword evidence="3" id="KW-0285">Flavoprotein</keyword>